<evidence type="ECO:0000313" key="3">
    <source>
        <dbReference type="Proteomes" id="UP000027153"/>
    </source>
</evidence>
<proteinExistence type="inferred from homology"/>
<dbReference type="Proteomes" id="UP000027153">
    <property type="component" value="Unassembled WGS sequence"/>
</dbReference>
<dbReference type="AlphaFoldDB" id="A0A062VBB8"/>
<dbReference type="InterPro" id="IPR041492">
    <property type="entry name" value="HAD_2"/>
</dbReference>
<dbReference type="InterPro" id="IPR006439">
    <property type="entry name" value="HAD-SF_hydro_IA"/>
</dbReference>
<comment type="similarity">
    <text evidence="1">Belongs to the HAD-like hydrolase superfamily.</text>
</comment>
<dbReference type="InterPro" id="IPR036412">
    <property type="entry name" value="HAD-like_sf"/>
</dbReference>
<gene>
    <name evidence="2" type="ORF">ANME2D_01040</name>
</gene>
<dbReference type="InterPro" id="IPR023214">
    <property type="entry name" value="HAD_sf"/>
</dbReference>
<organism evidence="2 3">
    <name type="scientific">Candidatus Methanoperedens nitratireducens</name>
    <dbReference type="NCBI Taxonomy" id="1392998"/>
    <lineage>
        <taxon>Archaea</taxon>
        <taxon>Methanobacteriati</taxon>
        <taxon>Methanobacteriota</taxon>
        <taxon>Stenosarchaea group</taxon>
        <taxon>Methanomicrobia</taxon>
        <taxon>Methanosarcinales</taxon>
        <taxon>ANME-2 cluster</taxon>
        <taxon>Candidatus Methanoperedentaceae</taxon>
        <taxon>Candidatus Methanoperedens</taxon>
    </lineage>
</organism>
<dbReference type="EMBL" id="JMIY01000002">
    <property type="protein sequence ID" value="KCZ72610.1"/>
    <property type="molecule type" value="Genomic_DNA"/>
</dbReference>
<dbReference type="Gene3D" id="1.10.150.240">
    <property type="entry name" value="Putative phosphatase, domain 2"/>
    <property type="match status" value="1"/>
</dbReference>
<dbReference type="GO" id="GO:0050308">
    <property type="term" value="F:sugar-phosphatase activity"/>
    <property type="evidence" value="ECO:0007669"/>
    <property type="project" value="TreeGrafter"/>
</dbReference>
<dbReference type="InterPro" id="IPR023198">
    <property type="entry name" value="PGP-like_dom2"/>
</dbReference>
<dbReference type="SFLD" id="SFLDS00003">
    <property type="entry name" value="Haloacid_Dehalogenase"/>
    <property type="match status" value="1"/>
</dbReference>
<dbReference type="PANTHER" id="PTHR43481:SF4">
    <property type="entry name" value="GLYCEROL-1-PHOSPHATE PHOSPHOHYDROLASE 1-RELATED"/>
    <property type="match status" value="1"/>
</dbReference>
<comment type="caution">
    <text evidence="2">The sequence shown here is derived from an EMBL/GenBank/DDBJ whole genome shotgun (WGS) entry which is preliminary data.</text>
</comment>
<protein>
    <submittedName>
        <fullName evidence="2">Haloacid dehalogenase superfamily protein, subfamily IA, variant 3 with third motif having DD or ED</fullName>
    </submittedName>
</protein>
<evidence type="ECO:0000256" key="1">
    <source>
        <dbReference type="ARBA" id="ARBA00007958"/>
    </source>
</evidence>
<name>A0A062VBB8_9EURY</name>
<dbReference type="Gene3D" id="3.40.50.1000">
    <property type="entry name" value="HAD superfamily/HAD-like"/>
    <property type="match status" value="1"/>
</dbReference>
<dbReference type="NCBIfam" id="TIGR01509">
    <property type="entry name" value="HAD-SF-IA-v3"/>
    <property type="match status" value="1"/>
</dbReference>
<dbReference type="SFLD" id="SFLDG01135">
    <property type="entry name" value="C1.5.6:_HAD__Beta-PGM__Phospha"/>
    <property type="match status" value="1"/>
</dbReference>
<accession>A0A062VBB8</accession>
<dbReference type="SUPFAM" id="SSF56784">
    <property type="entry name" value="HAD-like"/>
    <property type="match status" value="1"/>
</dbReference>
<dbReference type="CDD" id="cd07505">
    <property type="entry name" value="HAD_BPGM-like"/>
    <property type="match status" value="1"/>
</dbReference>
<dbReference type="InterPro" id="IPR051806">
    <property type="entry name" value="HAD-like_SPP"/>
</dbReference>
<dbReference type="PANTHER" id="PTHR43481">
    <property type="entry name" value="FRUCTOSE-1-PHOSPHATE PHOSPHATASE"/>
    <property type="match status" value="1"/>
</dbReference>
<reference evidence="2 3" key="1">
    <citation type="journal article" date="2013" name="Nature">
        <title>Anaerobic oxidation of methane coupled to nitrate reduction in a novel archaeal lineage.</title>
        <authorList>
            <person name="Haroon M.F."/>
            <person name="Hu S."/>
            <person name="Shi Y."/>
            <person name="Imelfort M."/>
            <person name="Keller J."/>
            <person name="Hugenholtz P."/>
            <person name="Yuan Z."/>
            <person name="Tyson G.W."/>
        </authorList>
    </citation>
    <scope>NUCLEOTIDE SEQUENCE [LARGE SCALE GENOMIC DNA]</scope>
    <source>
        <strain evidence="2 3">ANME-2d</strain>
    </source>
</reference>
<dbReference type="Pfam" id="PF13419">
    <property type="entry name" value="HAD_2"/>
    <property type="match status" value="1"/>
</dbReference>
<dbReference type="SFLD" id="SFLDG01129">
    <property type="entry name" value="C1.5:_HAD__Beta-PGM__Phosphata"/>
    <property type="match status" value="1"/>
</dbReference>
<sequence length="215" mass="24641">MRAIIFDMDGVLVDSMPYHADAWIFAFETVDINIDRKAIYELEGSNHRQIVEIILRRFGRTPAEDVIQELVRKKIEVFDRIEHVRPFDGIKELLATLRSKYKLAVVSGTNRKTVHEIIDNFFPDTFEVIINGDDTPEGKPSPVPYLKAVEKLGIPKEHCLVIENAPLGIRSAKNAGLRCIAISTYLGREWLKEADAIVDSHRELERYIAEEERIN</sequence>
<keyword evidence="3" id="KW-1185">Reference proteome</keyword>
<dbReference type="RefSeq" id="WP_241763309.1">
    <property type="nucleotide sequence ID" value="NZ_JMIY01000002.1"/>
</dbReference>
<dbReference type="PRINTS" id="PR00413">
    <property type="entry name" value="HADHALOGNASE"/>
</dbReference>
<evidence type="ECO:0000313" key="2">
    <source>
        <dbReference type="EMBL" id="KCZ72610.1"/>
    </source>
</evidence>